<comment type="caution">
    <text evidence="1">The sequence shown here is derived from an EMBL/GenBank/DDBJ whole genome shotgun (WGS) entry which is preliminary data.</text>
</comment>
<accession>A0A9W4XHN3</accession>
<dbReference type="AlphaFoldDB" id="A0A9W4XHN3"/>
<protein>
    <submittedName>
        <fullName evidence="1">Uncharacterized protein</fullName>
    </submittedName>
</protein>
<organism evidence="1 2">
    <name type="scientific">Periconia digitata</name>
    <dbReference type="NCBI Taxonomy" id="1303443"/>
    <lineage>
        <taxon>Eukaryota</taxon>
        <taxon>Fungi</taxon>
        <taxon>Dikarya</taxon>
        <taxon>Ascomycota</taxon>
        <taxon>Pezizomycotina</taxon>
        <taxon>Dothideomycetes</taxon>
        <taxon>Pleosporomycetidae</taxon>
        <taxon>Pleosporales</taxon>
        <taxon>Massarineae</taxon>
        <taxon>Periconiaceae</taxon>
        <taxon>Periconia</taxon>
    </lineage>
</organism>
<dbReference type="Proteomes" id="UP001152607">
    <property type="component" value="Unassembled WGS sequence"/>
</dbReference>
<gene>
    <name evidence="1" type="ORF">PDIGIT_LOCUS5031</name>
</gene>
<name>A0A9W4XHN3_9PLEO</name>
<evidence type="ECO:0000313" key="2">
    <source>
        <dbReference type="Proteomes" id="UP001152607"/>
    </source>
</evidence>
<reference evidence="1" key="1">
    <citation type="submission" date="2023-01" db="EMBL/GenBank/DDBJ databases">
        <authorList>
            <person name="Van Ghelder C."/>
            <person name="Rancurel C."/>
        </authorList>
    </citation>
    <scope>NUCLEOTIDE SEQUENCE</scope>
    <source>
        <strain evidence="1">CNCM I-4278</strain>
    </source>
</reference>
<sequence>MYKLHVCGLGAACLVWQTLILITFNKPFRGSSPLRHHAFSCNTVTQNCVFTNRYRFSNLSSR</sequence>
<proteinExistence type="predicted"/>
<keyword evidence="2" id="KW-1185">Reference proteome</keyword>
<evidence type="ECO:0000313" key="1">
    <source>
        <dbReference type="EMBL" id="CAI6332002.1"/>
    </source>
</evidence>
<dbReference type="EMBL" id="CAOQHR010000003">
    <property type="protein sequence ID" value="CAI6332002.1"/>
    <property type="molecule type" value="Genomic_DNA"/>
</dbReference>